<dbReference type="EMBL" id="CP059894">
    <property type="protein sequence ID" value="QNJ90997.1"/>
    <property type="molecule type" value="Genomic_DNA"/>
</dbReference>
<dbReference type="Proteomes" id="UP000515498">
    <property type="component" value="Chromosome"/>
</dbReference>
<proteinExistence type="predicted"/>
<feature type="domain" description="N-acetyltransferase" evidence="1">
    <location>
        <begin position="8"/>
        <end position="144"/>
    </location>
</feature>
<evidence type="ECO:0000313" key="3">
    <source>
        <dbReference type="Proteomes" id="UP000515498"/>
    </source>
</evidence>
<dbReference type="AlphaFoldDB" id="A0A7G8P9I1"/>
<gene>
    <name evidence="2" type="ORF">HZU40_22555</name>
</gene>
<dbReference type="KEGG" id="mflu:HZU40_22555"/>
<dbReference type="SUPFAM" id="SSF55729">
    <property type="entry name" value="Acyl-CoA N-acyltransferases (Nat)"/>
    <property type="match status" value="1"/>
</dbReference>
<evidence type="ECO:0000259" key="1">
    <source>
        <dbReference type="PROSITE" id="PS51186"/>
    </source>
</evidence>
<protein>
    <submittedName>
        <fullName evidence="2">GNAT family N-acetyltransferase</fullName>
    </submittedName>
</protein>
<dbReference type="Gene3D" id="3.40.630.30">
    <property type="match status" value="1"/>
</dbReference>
<dbReference type="InterPro" id="IPR000182">
    <property type="entry name" value="GNAT_dom"/>
</dbReference>
<keyword evidence="2" id="KW-0808">Transferase</keyword>
<dbReference type="PROSITE" id="PS51186">
    <property type="entry name" value="GNAT"/>
    <property type="match status" value="1"/>
</dbReference>
<evidence type="ECO:0000313" key="2">
    <source>
        <dbReference type="EMBL" id="QNJ90997.1"/>
    </source>
</evidence>
<organism evidence="2 3">
    <name type="scientific">Mycolicibacterium fluoranthenivorans</name>
    <dbReference type="NCBI Taxonomy" id="258505"/>
    <lineage>
        <taxon>Bacteria</taxon>
        <taxon>Bacillati</taxon>
        <taxon>Actinomycetota</taxon>
        <taxon>Actinomycetes</taxon>
        <taxon>Mycobacteriales</taxon>
        <taxon>Mycobacteriaceae</taxon>
        <taxon>Mycolicibacterium</taxon>
    </lineage>
</organism>
<dbReference type="GO" id="GO:0016747">
    <property type="term" value="F:acyltransferase activity, transferring groups other than amino-acyl groups"/>
    <property type="evidence" value="ECO:0007669"/>
    <property type="project" value="InterPro"/>
</dbReference>
<reference evidence="2 3" key="1">
    <citation type="submission" date="2020-07" db="EMBL/GenBank/DDBJ databases">
        <title>Draft genome sequence of four isobutane-metabolizing strains capable of cometabolically degrading diverse ether contaminants.</title>
        <authorList>
            <person name="Chen W."/>
            <person name="Faulkner N."/>
            <person name="Smith C."/>
            <person name="Hyman M."/>
        </authorList>
    </citation>
    <scope>NUCLEOTIDE SEQUENCE [LARGE SCALE GENOMIC DNA]</scope>
    <source>
        <strain evidence="2 3">2A</strain>
    </source>
</reference>
<dbReference type="InterPro" id="IPR016181">
    <property type="entry name" value="Acyl_CoA_acyltransferase"/>
</dbReference>
<sequence length="152" mass="17824">MSLELVQVPYRSGTPPFPLRDGYKFGWRSLMRDPDKATYFEVLRDRTAVARVETDENSYFDCYVGVPSNLRITALEIQLIDVLEQHRRQGIGRAVIEDLSRMYPDRRLVAFSEDADEFWRHLGWDRFERRVDDPRYPSASRPLYVQGGEGFS</sequence>
<dbReference type="CDD" id="cd04301">
    <property type="entry name" value="NAT_SF"/>
    <property type="match status" value="1"/>
</dbReference>
<accession>A0A7G8P9I1</accession>
<name>A0A7G8P9I1_9MYCO</name>
<dbReference type="RefSeq" id="WP_187095867.1">
    <property type="nucleotide sequence ID" value="NZ_CP059894.1"/>
</dbReference>